<evidence type="ECO:0000313" key="1">
    <source>
        <dbReference type="Ensembl" id="ENSECAP00000089815.1"/>
    </source>
</evidence>
<reference evidence="1" key="3">
    <citation type="submission" date="2025-09" db="UniProtKB">
        <authorList>
            <consortium name="Ensembl"/>
        </authorList>
    </citation>
    <scope>IDENTIFICATION</scope>
    <source>
        <strain evidence="1">Thoroughbred</strain>
    </source>
</reference>
<dbReference type="Ensembl" id="ENSECAT00000119711.1">
    <property type="protein sequence ID" value="ENSECAP00000089815.1"/>
    <property type="gene ID" value="ENSECAG00000058266.1"/>
</dbReference>
<dbReference type="Proteomes" id="UP000002281">
    <property type="component" value="Chromosome 15"/>
</dbReference>
<sequence length="170" mass="18577">MKPREILNCRDHLWPGLMETAGVCYRQTESEHRYQSIGVGNCSQREHMSCFFLTKVGSGAGAACKVVLPLPPEGQARQQCGLGKGQNVLRNRNPCAMALSPSCSARLSPEVHVAFGNKPCAVVCRFGHANPSDMHTSCLTEHRKHSLDQLTRTAFPPSLSLKLIVLVLPV</sequence>
<evidence type="ECO:0000313" key="2">
    <source>
        <dbReference type="Proteomes" id="UP000002281"/>
    </source>
</evidence>
<proteinExistence type="predicted"/>
<dbReference type="GeneTree" id="ENSGT01110000269370"/>
<protein>
    <submittedName>
        <fullName evidence="1">Uncharacterized protein</fullName>
    </submittedName>
</protein>
<keyword evidence="2" id="KW-1185">Reference proteome</keyword>
<organism evidence="1 2">
    <name type="scientific">Equus caballus</name>
    <name type="common">Horse</name>
    <dbReference type="NCBI Taxonomy" id="9796"/>
    <lineage>
        <taxon>Eukaryota</taxon>
        <taxon>Metazoa</taxon>
        <taxon>Chordata</taxon>
        <taxon>Craniata</taxon>
        <taxon>Vertebrata</taxon>
        <taxon>Euteleostomi</taxon>
        <taxon>Mammalia</taxon>
        <taxon>Eutheria</taxon>
        <taxon>Laurasiatheria</taxon>
        <taxon>Perissodactyla</taxon>
        <taxon>Equidae</taxon>
        <taxon>Equus</taxon>
    </lineage>
</organism>
<reference evidence="1 2" key="1">
    <citation type="journal article" date="2009" name="Science">
        <title>Genome sequence, comparative analysis, and population genetics of the domestic horse.</title>
        <authorList>
            <consortium name="Broad Institute Genome Sequencing Platform"/>
            <consortium name="Broad Institute Whole Genome Assembly Team"/>
            <person name="Wade C.M."/>
            <person name="Giulotto E."/>
            <person name="Sigurdsson S."/>
            <person name="Zoli M."/>
            <person name="Gnerre S."/>
            <person name="Imsland F."/>
            <person name="Lear T.L."/>
            <person name="Adelson D.L."/>
            <person name="Bailey E."/>
            <person name="Bellone R.R."/>
            <person name="Bloecker H."/>
            <person name="Distl O."/>
            <person name="Edgar R.C."/>
            <person name="Garber M."/>
            <person name="Leeb T."/>
            <person name="Mauceli E."/>
            <person name="MacLeod J.N."/>
            <person name="Penedo M.C.T."/>
            <person name="Raison J.M."/>
            <person name="Sharpe T."/>
            <person name="Vogel J."/>
            <person name="Andersson L."/>
            <person name="Antczak D.F."/>
            <person name="Biagi T."/>
            <person name="Binns M.M."/>
            <person name="Chowdhary B.P."/>
            <person name="Coleman S.J."/>
            <person name="Della Valle G."/>
            <person name="Fryc S."/>
            <person name="Guerin G."/>
            <person name="Hasegawa T."/>
            <person name="Hill E.W."/>
            <person name="Jurka J."/>
            <person name="Kiialainen A."/>
            <person name="Lindgren G."/>
            <person name="Liu J."/>
            <person name="Magnani E."/>
            <person name="Mickelson J.R."/>
            <person name="Murray J."/>
            <person name="Nergadze S.G."/>
            <person name="Onofrio R."/>
            <person name="Pedroni S."/>
            <person name="Piras M.F."/>
            <person name="Raudsepp T."/>
            <person name="Rocchi M."/>
            <person name="Roeed K.H."/>
            <person name="Ryder O.A."/>
            <person name="Searle S."/>
            <person name="Skow L."/>
            <person name="Swinburne J.E."/>
            <person name="Syvaenen A.C."/>
            <person name="Tozaki T."/>
            <person name="Valberg S.J."/>
            <person name="Vaudin M."/>
            <person name="White J.R."/>
            <person name="Zody M.C."/>
            <person name="Lander E.S."/>
            <person name="Lindblad-Toh K."/>
        </authorList>
    </citation>
    <scope>NUCLEOTIDE SEQUENCE [LARGE SCALE GENOMIC DNA]</scope>
    <source>
        <strain evidence="1 2">Thoroughbred</strain>
    </source>
</reference>
<reference evidence="1" key="2">
    <citation type="submission" date="2025-08" db="UniProtKB">
        <authorList>
            <consortium name="Ensembl"/>
        </authorList>
    </citation>
    <scope>IDENTIFICATION</scope>
    <source>
        <strain evidence="1">Thoroughbred</strain>
    </source>
</reference>
<dbReference type="AlphaFoldDB" id="A0A9L0TNI1"/>
<name>A0A9L0TNI1_HORSE</name>
<accession>A0A9L0TNI1</accession>